<evidence type="ECO:0000256" key="7">
    <source>
        <dbReference type="ARBA" id="ARBA00023228"/>
    </source>
</evidence>
<dbReference type="GO" id="GO:0005764">
    <property type="term" value="C:lysosome"/>
    <property type="evidence" value="ECO:0007669"/>
    <property type="project" value="UniProtKB-SubCell"/>
</dbReference>
<dbReference type="InterPro" id="IPR036156">
    <property type="entry name" value="Beta-gal/glucu_dom_sf"/>
</dbReference>
<accession>A0A7S3LUS4</accession>
<dbReference type="InterPro" id="IPR008979">
    <property type="entry name" value="Galactose-bd-like_sf"/>
</dbReference>
<evidence type="ECO:0000256" key="2">
    <source>
        <dbReference type="ARBA" id="ARBA00004371"/>
    </source>
</evidence>
<sequence>MYTPSFSSSLSFPPPYFGVPHRSVRMAMPSLKLTPTSSFLSITVWMLLLGLSASLPSLHSRLTPVRTSLLGKWALTEKGGKGREIAATLPGEVHTALHTAGVIPDPYYADNVTALQWVRWADWTYARTFSPPSLSSSSSSSTAASGGKHILVMDGIDTVAHVVLNGEVVAKVDNSFRQYIVDVSAHIQHGLNTIELQFFSAAAYAEEKGKAYPYSVPGFDAIYGGDAYRNFIRKSQCHFGWDWGPAFETMGVYGQIQLLSIPLSSMSMLDMYVDVSNDARPTLPAHAKCPTCDVADLSSLTTFTISGDVRVVEGEDFTADMWDRMEVEGVMSSRGGEESFTFHIGKGKMRSELSHPHLHSHHGCTGVEGKKCDQLITVLPFRIDIPAKKVKMWYPAGYGDQPMYDFSVLIKAKDTGGSAEEVVSSLTQSIGFKVSEVVTDPLHDGKTFFFRVNGIPIFAKGSNLIPFDSFESKVTKERVYSMLESAKKAGQNMLRIWGGGIYQREDVYKYADENGLMLWQEFMFACALYPRNQAFLSSVYDEVQYQVRRLVHHPSIVLLSGNNENQATAQSAGDLYVVDYSQLYDDTVMTAVRSVTRSTSFWPSSPSNGAMVDDMEDNMYIQMWGDSQSTRYGDIHRYDYFDDCLDVSLFPTPRFASEFGYQSHPSKTTYTAAIPASQLHINSSLLQKRNHHPDGDEQMLAMASRYFPLSSLPLTSPTHFDDVIYIYQLTQALCMRAETEHYRRHRSNSTAYTMGTLYWQLNDIWQAPTWASVEYSGNWKMLHYHVQDYYSSLALSVYKSGEEVVVYAHNDELDTAECEVKVEVYNDKLEQTHTAAFTHTAVRLSSEKVGSITIGGGDHLVALADAVCTKGGKSEKQALPRASSLIGKAPSARASCTKVKLETTDMPLAKEGEQTSAKLRLSSPSSLALFVAIQSSQPGVFSDNGFIMKQGEVVEVEFEPVSSSSSASATPQFSLFCL</sequence>
<comment type="subcellular location">
    <subcellularLocation>
        <location evidence="2">Lysosome</location>
    </subcellularLocation>
</comment>
<feature type="domain" description="Beta-mannosidase Ig-fold" evidence="10">
    <location>
        <begin position="913"/>
        <end position="966"/>
    </location>
</feature>
<reference evidence="12" key="1">
    <citation type="submission" date="2021-01" db="EMBL/GenBank/DDBJ databases">
        <authorList>
            <person name="Corre E."/>
            <person name="Pelletier E."/>
            <person name="Niang G."/>
            <person name="Scheremetjew M."/>
            <person name="Finn R."/>
            <person name="Kale V."/>
            <person name="Holt S."/>
            <person name="Cochrane G."/>
            <person name="Meng A."/>
            <person name="Brown T."/>
            <person name="Cohen L."/>
        </authorList>
    </citation>
    <scope>NUCLEOTIDE SEQUENCE</scope>
    <source>
        <strain evidence="12">NIES-2562</strain>
    </source>
</reference>
<dbReference type="FunFam" id="3.20.20.80:FF:000050">
    <property type="entry name" value="Beta-mannosidase B"/>
    <property type="match status" value="1"/>
</dbReference>
<dbReference type="SUPFAM" id="SSF49785">
    <property type="entry name" value="Galactose-binding domain-like"/>
    <property type="match status" value="1"/>
</dbReference>
<dbReference type="InterPro" id="IPR013783">
    <property type="entry name" value="Ig-like_fold"/>
</dbReference>
<dbReference type="PANTHER" id="PTHR43730:SF1">
    <property type="entry name" value="BETA-MANNOSIDASE"/>
    <property type="match status" value="1"/>
</dbReference>
<dbReference type="InterPro" id="IPR041625">
    <property type="entry name" value="Beta-mannosidase_Ig"/>
</dbReference>
<evidence type="ECO:0000259" key="11">
    <source>
        <dbReference type="Pfam" id="PF22666"/>
    </source>
</evidence>
<dbReference type="Gene3D" id="2.60.40.10">
    <property type="entry name" value="Immunoglobulins"/>
    <property type="match status" value="1"/>
</dbReference>
<keyword evidence="6" id="KW-0325">Glycoprotein</keyword>
<dbReference type="SUPFAM" id="SSF49303">
    <property type="entry name" value="beta-Galactosidase/glucuronidase domain"/>
    <property type="match status" value="1"/>
</dbReference>
<evidence type="ECO:0000256" key="3">
    <source>
        <dbReference type="ARBA" id="ARBA00012754"/>
    </source>
</evidence>
<dbReference type="InterPro" id="IPR050887">
    <property type="entry name" value="Beta-mannosidase_GH2"/>
</dbReference>
<dbReference type="Pfam" id="PF22666">
    <property type="entry name" value="Glyco_hydro_2_N2"/>
    <property type="match status" value="1"/>
</dbReference>
<keyword evidence="8" id="KW-0326">Glycosidase</keyword>
<dbReference type="SUPFAM" id="SSF51445">
    <property type="entry name" value="(Trans)glycosidases"/>
    <property type="match status" value="1"/>
</dbReference>
<proteinExistence type="predicted"/>
<comment type="catalytic activity">
    <reaction evidence="1">
        <text>Hydrolysis of terminal, non-reducing beta-D-mannose residues in beta-D-mannosides.</text>
        <dbReference type="EC" id="3.2.1.25"/>
    </reaction>
</comment>
<keyword evidence="5" id="KW-0378">Hydrolase</keyword>
<evidence type="ECO:0000256" key="5">
    <source>
        <dbReference type="ARBA" id="ARBA00022801"/>
    </source>
</evidence>
<dbReference type="PANTHER" id="PTHR43730">
    <property type="entry name" value="BETA-MANNOSIDASE"/>
    <property type="match status" value="1"/>
</dbReference>
<dbReference type="GO" id="GO:0006516">
    <property type="term" value="P:glycoprotein catabolic process"/>
    <property type="evidence" value="ECO:0007669"/>
    <property type="project" value="TreeGrafter"/>
</dbReference>
<dbReference type="InterPro" id="IPR017853">
    <property type="entry name" value="GH"/>
</dbReference>
<dbReference type="Gene3D" id="3.20.20.80">
    <property type="entry name" value="Glycosidases"/>
    <property type="match status" value="1"/>
</dbReference>
<dbReference type="EMBL" id="HBIB01042238">
    <property type="protein sequence ID" value="CAE0265367.1"/>
    <property type="molecule type" value="Transcribed_RNA"/>
</dbReference>
<evidence type="ECO:0000256" key="1">
    <source>
        <dbReference type="ARBA" id="ARBA00000829"/>
    </source>
</evidence>
<name>A0A7S3LUS4_9EUKA</name>
<organism evidence="12">
    <name type="scientific">Palpitomonas bilix</name>
    <dbReference type="NCBI Taxonomy" id="652834"/>
    <lineage>
        <taxon>Eukaryota</taxon>
        <taxon>Eukaryota incertae sedis</taxon>
    </lineage>
</organism>
<dbReference type="GO" id="GO:0004567">
    <property type="term" value="F:beta-mannosidase activity"/>
    <property type="evidence" value="ECO:0007669"/>
    <property type="project" value="UniProtKB-EC"/>
</dbReference>
<evidence type="ECO:0000313" key="12">
    <source>
        <dbReference type="EMBL" id="CAE0265367.1"/>
    </source>
</evidence>
<keyword evidence="4" id="KW-0732">Signal</keyword>
<evidence type="ECO:0000256" key="4">
    <source>
        <dbReference type="ARBA" id="ARBA00022729"/>
    </source>
</evidence>
<feature type="domain" description="Beta-mannosidase-like galactose-binding" evidence="11">
    <location>
        <begin position="73"/>
        <end position="253"/>
    </location>
</feature>
<dbReference type="Pfam" id="PF17753">
    <property type="entry name" value="Ig_mannosidase"/>
    <property type="match status" value="1"/>
</dbReference>
<evidence type="ECO:0000256" key="9">
    <source>
        <dbReference type="ARBA" id="ARBA00033445"/>
    </source>
</evidence>
<evidence type="ECO:0000259" key="10">
    <source>
        <dbReference type="Pfam" id="PF17753"/>
    </source>
</evidence>
<evidence type="ECO:0000256" key="8">
    <source>
        <dbReference type="ARBA" id="ARBA00023295"/>
    </source>
</evidence>
<dbReference type="FunFam" id="2.60.120.260:FF:000060">
    <property type="entry name" value="Probable beta-mannosidase"/>
    <property type="match status" value="1"/>
</dbReference>
<protein>
    <recommendedName>
        <fullName evidence="3">beta-mannosidase</fullName>
        <ecNumber evidence="3">3.2.1.25</ecNumber>
    </recommendedName>
    <alternativeName>
        <fullName evidence="9">Mannanase</fullName>
    </alternativeName>
</protein>
<gene>
    <name evidence="12" type="ORF">PBIL07802_LOCUS27703</name>
</gene>
<dbReference type="EC" id="3.2.1.25" evidence="3"/>
<dbReference type="InterPro" id="IPR054593">
    <property type="entry name" value="Beta-mannosidase-like_N2"/>
</dbReference>
<evidence type="ECO:0000256" key="6">
    <source>
        <dbReference type="ARBA" id="ARBA00023180"/>
    </source>
</evidence>
<dbReference type="Gene3D" id="2.60.120.260">
    <property type="entry name" value="Galactose-binding domain-like"/>
    <property type="match status" value="1"/>
</dbReference>
<dbReference type="AlphaFoldDB" id="A0A7S3LUS4"/>
<keyword evidence="7" id="KW-0458">Lysosome</keyword>